<evidence type="ECO:0000256" key="1">
    <source>
        <dbReference type="ARBA" id="ARBA00010424"/>
    </source>
</evidence>
<dbReference type="EMBL" id="PGUY01000021">
    <property type="protein sequence ID" value="PLT30526.1"/>
    <property type="molecule type" value="Genomic_DNA"/>
</dbReference>
<dbReference type="InterPro" id="IPR013785">
    <property type="entry name" value="Aldolase_TIM"/>
</dbReference>
<name>A0A2N5M850_9BACI</name>
<keyword evidence="3" id="KW-1185">Reference proteome</keyword>
<protein>
    <submittedName>
        <fullName evidence="2">Phosphosulfolactate synthase</fullName>
    </submittedName>
</protein>
<gene>
    <name evidence="2" type="ORF">CUU66_07665</name>
</gene>
<accession>A0A2N5M850</accession>
<dbReference type="SUPFAM" id="SSF102110">
    <property type="entry name" value="(2r)-phospho-3-sulfolactate synthase ComA"/>
    <property type="match status" value="1"/>
</dbReference>
<sequence>MNIEGLHLPERICKPRKHGITILIDNGVPFNLFKDTIASAGPYIDFIKFGWGTSIITSCLEQKISFLDENNVDFFFGGTLFEKFLSQKKVDEYYNFCKRYGSAFVEISNGTIDIPNREKARFIEEFSKDFIVFSEVGHKDSVISNTLHSEDWVQFIQEDLEAGAYKVITEARESGTSGLCDEKGEMRFDIVGRIREAGISLANIIFEAPNKKLQTSFIKLAGPNVNLANIPFTDPISLETLRLGLRSDTFYTFHEGEYE</sequence>
<dbReference type="Proteomes" id="UP000234748">
    <property type="component" value="Unassembled WGS sequence"/>
</dbReference>
<comment type="caution">
    <text evidence="2">The sequence shown here is derived from an EMBL/GenBank/DDBJ whole genome shotgun (WGS) entry which is preliminary data.</text>
</comment>
<proteinExistence type="inferred from homology"/>
<organism evidence="2 3">
    <name type="scientific">Peribacillus deserti</name>
    <dbReference type="NCBI Taxonomy" id="673318"/>
    <lineage>
        <taxon>Bacteria</taxon>
        <taxon>Bacillati</taxon>
        <taxon>Bacillota</taxon>
        <taxon>Bacilli</taxon>
        <taxon>Bacillales</taxon>
        <taxon>Bacillaceae</taxon>
        <taxon>Peribacillus</taxon>
    </lineage>
</organism>
<dbReference type="InterPro" id="IPR036112">
    <property type="entry name" value="ComA_synth_sf"/>
</dbReference>
<comment type="similarity">
    <text evidence="1">Belongs to the phosphosulfolactate synthase family.</text>
</comment>
<reference evidence="2 3" key="1">
    <citation type="submission" date="2017-11" db="EMBL/GenBank/DDBJ databases">
        <title>Comparitive Functional Genomics of Dry Heat Resistant strains isolated from the Viking Spacecraft.</title>
        <authorList>
            <person name="Seuylemezian A."/>
            <person name="Cooper K."/>
            <person name="Vaishampayan P."/>
        </authorList>
    </citation>
    <scope>NUCLEOTIDE SEQUENCE [LARGE SCALE GENOMIC DNA]</scope>
    <source>
        <strain evidence="2 3">V1-29</strain>
    </source>
</reference>
<dbReference type="Gene3D" id="3.20.20.70">
    <property type="entry name" value="Aldolase class I"/>
    <property type="match status" value="1"/>
</dbReference>
<dbReference type="OrthoDB" id="7809088at2"/>
<dbReference type="PANTHER" id="PTHR48413:SF1">
    <property type="entry name" value="PROTEIN HEAT-STRESS-ASSOCIATED 32"/>
    <property type="match status" value="1"/>
</dbReference>
<dbReference type="Pfam" id="PF02679">
    <property type="entry name" value="ComA"/>
    <property type="match status" value="1"/>
</dbReference>
<evidence type="ECO:0000313" key="3">
    <source>
        <dbReference type="Proteomes" id="UP000234748"/>
    </source>
</evidence>
<evidence type="ECO:0000313" key="2">
    <source>
        <dbReference type="EMBL" id="PLT30526.1"/>
    </source>
</evidence>
<dbReference type="AlphaFoldDB" id="A0A2N5M850"/>
<dbReference type="InterPro" id="IPR003830">
    <property type="entry name" value="ComA_synth"/>
</dbReference>
<dbReference type="PANTHER" id="PTHR48413">
    <property type="match status" value="1"/>
</dbReference>
<dbReference type="RefSeq" id="WP_101641088.1">
    <property type="nucleotide sequence ID" value="NZ_PGUY01000021.1"/>
</dbReference>